<feature type="non-terminal residue" evidence="1">
    <location>
        <position position="162"/>
    </location>
</feature>
<dbReference type="EMBL" id="VUJU01013527">
    <property type="protein sequence ID" value="KAF0704567.1"/>
    <property type="molecule type" value="Genomic_DNA"/>
</dbReference>
<reference evidence="1 2" key="1">
    <citation type="submission" date="2019-08" db="EMBL/GenBank/DDBJ databases">
        <title>Whole genome of Aphis craccivora.</title>
        <authorList>
            <person name="Voronova N.V."/>
            <person name="Shulinski R.S."/>
            <person name="Bandarenka Y.V."/>
            <person name="Zhorov D.G."/>
            <person name="Warner D."/>
        </authorList>
    </citation>
    <scope>NUCLEOTIDE SEQUENCE [LARGE SCALE GENOMIC DNA]</scope>
    <source>
        <strain evidence="1">180601</strain>
        <tissue evidence="1">Whole Body</tissue>
    </source>
</reference>
<gene>
    <name evidence="1" type="ORF">FWK35_00035026</name>
</gene>
<sequence>LRKNWLHQIKQGSSIQDVNFDTGSTVCIKGLDTPMVKTLNGNCDCSLHFDPQHLEPKPPCFEGLSLPKCSRRLKIVAIPLSKYGCEYSSPTVGMEIIEISTPSGIFKVTPSPGRCDLETLSAEDSDITFKRNLFEVTCEESSSNKGICVLSDENSSPIPVKN</sequence>
<name>A0A6G0VPS6_APHCR</name>
<protein>
    <submittedName>
        <fullName evidence="1">Uncharacterized protein</fullName>
    </submittedName>
</protein>
<evidence type="ECO:0000313" key="2">
    <source>
        <dbReference type="Proteomes" id="UP000478052"/>
    </source>
</evidence>
<comment type="caution">
    <text evidence="1">The sequence shown here is derived from an EMBL/GenBank/DDBJ whole genome shotgun (WGS) entry which is preliminary data.</text>
</comment>
<proteinExistence type="predicted"/>
<organism evidence="1 2">
    <name type="scientific">Aphis craccivora</name>
    <name type="common">Cowpea aphid</name>
    <dbReference type="NCBI Taxonomy" id="307492"/>
    <lineage>
        <taxon>Eukaryota</taxon>
        <taxon>Metazoa</taxon>
        <taxon>Ecdysozoa</taxon>
        <taxon>Arthropoda</taxon>
        <taxon>Hexapoda</taxon>
        <taxon>Insecta</taxon>
        <taxon>Pterygota</taxon>
        <taxon>Neoptera</taxon>
        <taxon>Paraneoptera</taxon>
        <taxon>Hemiptera</taxon>
        <taxon>Sternorrhyncha</taxon>
        <taxon>Aphidomorpha</taxon>
        <taxon>Aphidoidea</taxon>
        <taxon>Aphididae</taxon>
        <taxon>Aphidini</taxon>
        <taxon>Aphis</taxon>
        <taxon>Aphis</taxon>
    </lineage>
</organism>
<dbReference type="AlphaFoldDB" id="A0A6G0VPS6"/>
<accession>A0A6G0VPS6</accession>
<dbReference type="Proteomes" id="UP000478052">
    <property type="component" value="Unassembled WGS sequence"/>
</dbReference>
<feature type="non-terminal residue" evidence="1">
    <location>
        <position position="1"/>
    </location>
</feature>
<keyword evidence="2" id="KW-1185">Reference proteome</keyword>
<evidence type="ECO:0000313" key="1">
    <source>
        <dbReference type="EMBL" id="KAF0704567.1"/>
    </source>
</evidence>